<dbReference type="EMBL" id="CP064760">
    <property type="protein sequence ID" value="QPE03367.1"/>
    <property type="molecule type" value="Genomic_DNA"/>
</dbReference>
<keyword evidence="1" id="KW-1133">Transmembrane helix</keyword>
<keyword evidence="1" id="KW-0812">Transmembrane</keyword>
<organism evidence="2 3">
    <name type="scientific">Microbacterium schleiferi</name>
    <dbReference type="NCBI Taxonomy" id="69362"/>
    <lineage>
        <taxon>Bacteria</taxon>
        <taxon>Bacillati</taxon>
        <taxon>Actinomycetota</taxon>
        <taxon>Actinomycetes</taxon>
        <taxon>Micrococcales</taxon>
        <taxon>Microbacteriaceae</taxon>
        <taxon>Microbacterium</taxon>
    </lineage>
</organism>
<dbReference type="Proteomes" id="UP000594480">
    <property type="component" value="Chromosome"/>
</dbReference>
<evidence type="ECO:0000313" key="3">
    <source>
        <dbReference type="Proteomes" id="UP000594480"/>
    </source>
</evidence>
<dbReference type="KEGG" id="msf:IT882_08050"/>
<keyword evidence="1" id="KW-0472">Membrane</keyword>
<gene>
    <name evidence="2" type="ORF">IT882_08050</name>
</gene>
<name>A0A7S8RGC0_9MICO</name>
<feature type="transmembrane region" description="Helical" evidence="1">
    <location>
        <begin position="59"/>
        <end position="82"/>
    </location>
</feature>
<dbReference type="RefSeq" id="WP_195691479.1">
    <property type="nucleotide sequence ID" value="NZ_CP064760.1"/>
</dbReference>
<dbReference type="AlphaFoldDB" id="A0A7S8RGC0"/>
<sequence>MDVFPDFGAVGGQAELRAIVGALLTIVLIFAVLMLVICAAVWAISSANGNISSAVRARTGFLVSIGAAALAGLGVTWVNFLLGIGASI</sequence>
<protein>
    <recommendedName>
        <fullName evidence="4">Integral membrane protein</fullName>
    </recommendedName>
</protein>
<reference evidence="2 3" key="1">
    <citation type="submission" date="2020-11" db="EMBL/GenBank/DDBJ databases">
        <title>Amino acid is mineralized and recycled by bacteria in oceanic microbiome.</title>
        <authorList>
            <person name="Zheng L.Y."/>
        </authorList>
    </citation>
    <scope>NUCLEOTIDE SEQUENCE [LARGE SCALE GENOMIC DNA]</scope>
    <source>
        <strain evidence="2 3">A32-1</strain>
    </source>
</reference>
<evidence type="ECO:0000313" key="2">
    <source>
        <dbReference type="EMBL" id="QPE03367.1"/>
    </source>
</evidence>
<dbReference type="InterPro" id="IPR046094">
    <property type="entry name" value="DUF6112"/>
</dbReference>
<accession>A0A7S8RGC0</accession>
<evidence type="ECO:0008006" key="4">
    <source>
        <dbReference type="Google" id="ProtNLM"/>
    </source>
</evidence>
<feature type="transmembrane region" description="Helical" evidence="1">
    <location>
        <begin position="20"/>
        <end position="47"/>
    </location>
</feature>
<keyword evidence="3" id="KW-1185">Reference proteome</keyword>
<dbReference type="Pfam" id="PF19607">
    <property type="entry name" value="DUF6112"/>
    <property type="match status" value="1"/>
</dbReference>
<evidence type="ECO:0000256" key="1">
    <source>
        <dbReference type="SAM" id="Phobius"/>
    </source>
</evidence>
<proteinExistence type="predicted"/>